<evidence type="ECO:0000313" key="4">
    <source>
        <dbReference type="EMBL" id="SDW75395.1"/>
    </source>
</evidence>
<accession>A0A1H2W4F2</accession>
<dbReference type="InterPro" id="IPR015421">
    <property type="entry name" value="PyrdxlP-dep_Trfase_major"/>
</dbReference>
<protein>
    <submittedName>
        <fullName evidence="4">Glutamate-1-semialdehyde 2,1-aminomutase</fullName>
    </submittedName>
</protein>
<dbReference type="Proteomes" id="UP000199118">
    <property type="component" value="Unassembled WGS sequence"/>
</dbReference>
<proteinExistence type="inferred from homology"/>
<keyword evidence="2 3" id="KW-0663">Pyridoxal phosphate</keyword>
<dbReference type="InterPro" id="IPR015422">
    <property type="entry name" value="PyrdxlP-dep_Trfase_small"/>
</dbReference>
<dbReference type="InterPro" id="IPR015424">
    <property type="entry name" value="PyrdxlP-dep_Trfase"/>
</dbReference>
<evidence type="ECO:0000256" key="3">
    <source>
        <dbReference type="RuleBase" id="RU003560"/>
    </source>
</evidence>
<dbReference type="STRING" id="356660.SAMN05444336_102261"/>
<dbReference type="Gene3D" id="3.90.1150.10">
    <property type="entry name" value="Aspartate Aminotransferase, domain 1"/>
    <property type="match status" value="1"/>
</dbReference>
<dbReference type="OrthoDB" id="9801052at2"/>
<dbReference type="SUPFAM" id="SSF53383">
    <property type="entry name" value="PLP-dependent transferases"/>
    <property type="match status" value="1"/>
</dbReference>
<dbReference type="RefSeq" id="WP_092680532.1">
    <property type="nucleotide sequence ID" value="NZ_FNMZ01000002.1"/>
</dbReference>
<evidence type="ECO:0000256" key="1">
    <source>
        <dbReference type="ARBA" id="ARBA00001933"/>
    </source>
</evidence>
<dbReference type="InterPro" id="IPR005814">
    <property type="entry name" value="Aminotrans_3"/>
</dbReference>
<dbReference type="PANTHER" id="PTHR43713">
    <property type="entry name" value="GLUTAMATE-1-SEMIALDEHYDE 2,1-AMINOMUTASE"/>
    <property type="match status" value="1"/>
</dbReference>
<reference evidence="4 5" key="1">
    <citation type="submission" date="2016-10" db="EMBL/GenBank/DDBJ databases">
        <authorList>
            <person name="de Groot N.N."/>
        </authorList>
    </citation>
    <scope>NUCLEOTIDE SEQUENCE [LARGE SCALE GENOMIC DNA]</scope>
    <source>
        <strain evidence="4 5">DSM 17890</strain>
    </source>
</reference>
<comment type="cofactor">
    <cofactor evidence="1">
        <name>pyridoxal 5'-phosphate</name>
        <dbReference type="ChEBI" id="CHEBI:597326"/>
    </cofactor>
</comment>
<evidence type="ECO:0000256" key="2">
    <source>
        <dbReference type="ARBA" id="ARBA00022898"/>
    </source>
</evidence>
<name>A0A1H2W4F2_9RHOB</name>
<gene>
    <name evidence="4" type="ORF">SAMN05444336_102261</name>
</gene>
<dbReference type="GO" id="GO:0008483">
    <property type="term" value="F:transaminase activity"/>
    <property type="evidence" value="ECO:0007669"/>
    <property type="project" value="InterPro"/>
</dbReference>
<dbReference type="GO" id="GO:0030170">
    <property type="term" value="F:pyridoxal phosphate binding"/>
    <property type="evidence" value="ECO:0007669"/>
    <property type="project" value="InterPro"/>
</dbReference>
<sequence length="420" mass="45446">MTANSKDGDLRERARRVIPNGMYGHESTARLPEGYPQFFASGEGARIRDVDGAEYIDWMCAYGPNLLGYGQPDVLAAVEAQQRRGDTLTGPGPVMVELAEAMVDMVSHADWAMFCKNGGDATSMAMVTARAHRGRRKILVGTGAYHGASPWNTPVKVGVTEEDRAHLIQFEEGDLDSLADAARRAGDDFAGLFVTPYRMRTFMDQTEPDAEFARGARRICDEAGALLIVDDVRSGLRVARDCSWETVGVRPDLSCWGKVIGNGQPISALLGADIAREAAGKIFVTGSFWFSAAPMAGALETLRIVRETDCLERLTAIGEALRAGLAAQSEAFGFGLRQTGPAALPMVLFEDDPDFRLGYAWCAAALRAGAYLSPYHNMFSNAAMTEADVTRTLEATGAAFEELRRTRESLLPPPQLAPRA</sequence>
<dbReference type="InterPro" id="IPR049704">
    <property type="entry name" value="Aminotrans_3_PPA_site"/>
</dbReference>
<keyword evidence="5" id="KW-1185">Reference proteome</keyword>
<dbReference type="Gene3D" id="3.40.640.10">
    <property type="entry name" value="Type I PLP-dependent aspartate aminotransferase-like (Major domain)"/>
    <property type="match status" value="1"/>
</dbReference>
<dbReference type="EMBL" id="FNMZ01000002">
    <property type="protein sequence ID" value="SDW75395.1"/>
    <property type="molecule type" value="Genomic_DNA"/>
</dbReference>
<dbReference type="Pfam" id="PF00202">
    <property type="entry name" value="Aminotran_3"/>
    <property type="match status" value="1"/>
</dbReference>
<organism evidence="4 5">
    <name type="scientific">Albimonas donghaensis</name>
    <dbReference type="NCBI Taxonomy" id="356660"/>
    <lineage>
        <taxon>Bacteria</taxon>
        <taxon>Pseudomonadati</taxon>
        <taxon>Pseudomonadota</taxon>
        <taxon>Alphaproteobacteria</taxon>
        <taxon>Rhodobacterales</taxon>
        <taxon>Paracoccaceae</taxon>
        <taxon>Albimonas</taxon>
    </lineage>
</organism>
<dbReference type="AlphaFoldDB" id="A0A1H2W4F2"/>
<dbReference type="PANTHER" id="PTHR43713:SF3">
    <property type="entry name" value="GLUTAMATE-1-SEMIALDEHYDE 2,1-AMINOMUTASE 1, CHLOROPLASTIC-RELATED"/>
    <property type="match status" value="1"/>
</dbReference>
<comment type="similarity">
    <text evidence="3">Belongs to the class-III pyridoxal-phosphate-dependent aminotransferase family.</text>
</comment>
<evidence type="ECO:0000313" key="5">
    <source>
        <dbReference type="Proteomes" id="UP000199118"/>
    </source>
</evidence>
<dbReference type="PROSITE" id="PS00600">
    <property type="entry name" value="AA_TRANSFER_CLASS_3"/>
    <property type="match status" value="1"/>
</dbReference>